<dbReference type="EMBL" id="QGKX02001521">
    <property type="protein sequence ID" value="KAF3510093.1"/>
    <property type="molecule type" value="Genomic_DNA"/>
</dbReference>
<dbReference type="Pfam" id="PF26213">
    <property type="entry name" value="TYRAAT1_C"/>
    <property type="match status" value="1"/>
</dbReference>
<comment type="caution">
    <text evidence="2">The sequence shown here is derived from an EMBL/GenBank/DDBJ whole genome shotgun (WGS) entry which is preliminary data.</text>
</comment>
<evidence type="ECO:0000313" key="2">
    <source>
        <dbReference type="EMBL" id="KAF3510093.1"/>
    </source>
</evidence>
<dbReference type="SUPFAM" id="SSF48179">
    <property type="entry name" value="6-phosphogluconate dehydrogenase C-terminal domain-like"/>
    <property type="match status" value="1"/>
</dbReference>
<evidence type="ECO:0000313" key="3">
    <source>
        <dbReference type="Proteomes" id="UP000712600"/>
    </source>
</evidence>
<dbReference type="AlphaFoldDB" id="A0A8S9PB18"/>
<sequence>MEKKRGHVLAVPYPTQGHITPIRQFCKRLISKGLKTTLTLTTFVFNSIKPDPSGPVSIATISDGYDQGCESPYTIHEYLQNFKTFGSRTIGDIIRKHQTSDSPITCMVYDAFIPWALDVAREFGLAAAPFFTQSCAVRIGMDDRRTSRCDCFLDIFAREGCSMVEMSCAEHDWHAAGSQFITHTVGRVLEKLGLESTPVDTKGYETLLKLVENTAGDSFDLYYGLFLYNPNAMEQLERFGFAFESLKKQLFGRLHGLLHKQLFGIDKETQITLETTGLSTFR</sequence>
<organism evidence="2 3">
    <name type="scientific">Brassica cretica</name>
    <name type="common">Mustard</name>
    <dbReference type="NCBI Taxonomy" id="69181"/>
    <lineage>
        <taxon>Eukaryota</taxon>
        <taxon>Viridiplantae</taxon>
        <taxon>Streptophyta</taxon>
        <taxon>Embryophyta</taxon>
        <taxon>Tracheophyta</taxon>
        <taxon>Spermatophyta</taxon>
        <taxon>Magnoliopsida</taxon>
        <taxon>eudicotyledons</taxon>
        <taxon>Gunneridae</taxon>
        <taxon>Pentapetalae</taxon>
        <taxon>rosids</taxon>
        <taxon>malvids</taxon>
        <taxon>Brassicales</taxon>
        <taxon>Brassicaceae</taxon>
        <taxon>Brassiceae</taxon>
        <taxon>Brassica</taxon>
    </lineage>
</organism>
<name>A0A8S9PB18_BRACR</name>
<dbReference type="Proteomes" id="UP000712600">
    <property type="component" value="Unassembled WGS sequence"/>
</dbReference>
<dbReference type="GO" id="GO:0006571">
    <property type="term" value="P:tyrosine biosynthetic process"/>
    <property type="evidence" value="ECO:0007669"/>
    <property type="project" value="InterPro"/>
</dbReference>
<dbReference type="SUPFAM" id="SSF53756">
    <property type="entry name" value="UDP-Glycosyltransferase/glycogen phosphorylase"/>
    <property type="match status" value="1"/>
</dbReference>
<dbReference type="InterPro" id="IPR059064">
    <property type="entry name" value="TYRAAT2_C"/>
</dbReference>
<dbReference type="Gene3D" id="3.40.50.2000">
    <property type="entry name" value="Glycogen Phosphorylase B"/>
    <property type="match status" value="1"/>
</dbReference>
<gene>
    <name evidence="2" type="ORF">F2Q69_00002242</name>
</gene>
<dbReference type="InterPro" id="IPR045011">
    <property type="entry name" value="TYRAAT1/2"/>
</dbReference>
<dbReference type="GO" id="GO:0033730">
    <property type="term" value="F:arogenate dehydrogenase (NADP+) activity"/>
    <property type="evidence" value="ECO:0007669"/>
    <property type="project" value="InterPro"/>
</dbReference>
<proteinExistence type="predicted"/>
<protein>
    <recommendedName>
        <fullName evidence="1">TYRAAT2-like C-terminal domain-containing protein</fullName>
    </recommendedName>
</protein>
<evidence type="ECO:0000259" key="1">
    <source>
        <dbReference type="Pfam" id="PF26213"/>
    </source>
</evidence>
<dbReference type="PANTHER" id="PTHR43207:SF8">
    <property type="entry name" value="AROGENATE DEHYDROGENASE 1, CHLOROPLASTIC"/>
    <property type="match status" value="1"/>
</dbReference>
<accession>A0A8S9PB18</accession>
<feature type="domain" description="TYRAAT2-like C-terminal" evidence="1">
    <location>
        <begin position="188"/>
        <end position="261"/>
    </location>
</feature>
<reference evidence="2" key="1">
    <citation type="submission" date="2019-12" db="EMBL/GenBank/DDBJ databases">
        <title>Genome sequencing and annotation of Brassica cretica.</title>
        <authorList>
            <person name="Studholme D.J."/>
            <person name="Sarris P."/>
        </authorList>
    </citation>
    <scope>NUCLEOTIDE SEQUENCE</scope>
    <source>
        <strain evidence="2">PFS-109/04</strain>
        <tissue evidence="2">Leaf</tissue>
    </source>
</reference>
<dbReference type="InterPro" id="IPR008927">
    <property type="entry name" value="6-PGluconate_DH-like_C_sf"/>
</dbReference>
<dbReference type="PANTHER" id="PTHR43207">
    <property type="entry name" value="AROGENATE DEHYDROGENASE-RELATED"/>
    <property type="match status" value="1"/>
</dbReference>